<dbReference type="EMBL" id="DSVQ01000015">
    <property type="protein sequence ID" value="HGT39957.1"/>
    <property type="molecule type" value="Genomic_DNA"/>
</dbReference>
<dbReference type="PANTHER" id="PTHR34039:SF1">
    <property type="entry name" value="UPF0102 PROTEIN YRAN"/>
    <property type="match status" value="1"/>
</dbReference>
<sequence length="137" mass="15740">MLTWFRQWFQSSEGTFGDRGEHAAEAYLRRQGYQILDRQHRNAGGEVDLVALDGETVVFVEVKTRRSSQHGLPADAVTRAKERRLTRAAATYLKRRGWLARPCRFDVVSVLWSAECGEPQITHYRHAFEASIPGQMY</sequence>
<dbReference type="Gene3D" id="3.40.1350.10">
    <property type="match status" value="1"/>
</dbReference>
<evidence type="ECO:0000256" key="1">
    <source>
        <dbReference type="ARBA" id="ARBA00006738"/>
    </source>
</evidence>
<protein>
    <recommendedName>
        <fullName evidence="2">UPF0102 protein ENS64_11955</fullName>
    </recommendedName>
</protein>
<comment type="caution">
    <text evidence="3">The sequence shown here is derived from an EMBL/GenBank/DDBJ whole genome shotgun (WGS) entry which is preliminary data.</text>
</comment>
<dbReference type="HAMAP" id="MF_00048">
    <property type="entry name" value="UPF0102"/>
    <property type="match status" value="1"/>
</dbReference>
<name>A0A7C4LP33_9PLAN</name>
<organism evidence="3">
    <name type="scientific">Schlesneria paludicola</name>
    <dbReference type="NCBI Taxonomy" id="360056"/>
    <lineage>
        <taxon>Bacteria</taxon>
        <taxon>Pseudomonadati</taxon>
        <taxon>Planctomycetota</taxon>
        <taxon>Planctomycetia</taxon>
        <taxon>Planctomycetales</taxon>
        <taxon>Planctomycetaceae</taxon>
        <taxon>Schlesneria</taxon>
    </lineage>
</organism>
<dbReference type="NCBIfam" id="TIGR00252">
    <property type="entry name" value="YraN family protein"/>
    <property type="match status" value="1"/>
</dbReference>
<reference evidence="3" key="1">
    <citation type="journal article" date="2020" name="mSystems">
        <title>Genome- and Community-Level Interaction Insights into Carbon Utilization and Element Cycling Functions of Hydrothermarchaeota in Hydrothermal Sediment.</title>
        <authorList>
            <person name="Zhou Z."/>
            <person name="Liu Y."/>
            <person name="Xu W."/>
            <person name="Pan J."/>
            <person name="Luo Z.H."/>
            <person name="Li M."/>
        </authorList>
    </citation>
    <scope>NUCLEOTIDE SEQUENCE [LARGE SCALE GENOMIC DNA]</scope>
    <source>
        <strain evidence="3">SpSt-508</strain>
    </source>
</reference>
<dbReference type="Pfam" id="PF02021">
    <property type="entry name" value="UPF0102"/>
    <property type="match status" value="1"/>
</dbReference>
<dbReference type="AlphaFoldDB" id="A0A7C4LP33"/>
<dbReference type="GO" id="GO:0003676">
    <property type="term" value="F:nucleic acid binding"/>
    <property type="evidence" value="ECO:0007669"/>
    <property type="project" value="InterPro"/>
</dbReference>
<dbReference type="SUPFAM" id="SSF52980">
    <property type="entry name" value="Restriction endonuclease-like"/>
    <property type="match status" value="1"/>
</dbReference>
<evidence type="ECO:0000256" key="2">
    <source>
        <dbReference type="HAMAP-Rule" id="MF_00048"/>
    </source>
</evidence>
<comment type="similarity">
    <text evidence="1 2">Belongs to the UPF0102 family.</text>
</comment>
<dbReference type="NCBIfam" id="NF009154">
    <property type="entry name" value="PRK12497.3-3"/>
    <property type="match status" value="1"/>
</dbReference>
<accession>A0A7C4LP33</accession>
<dbReference type="PANTHER" id="PTHR34039">
    <property type="entry name" value="UPF0102 PROTEIN YRAN"/>
    <property type="match status" value="1"/>
</dbReference>
<dbReference type="InterPro" id="IPR003509">
    <property type="entry name" value="UPF0102_YraN-like"/>
</dbReference>
<evidence type="ECO:0000313" key="3">
    <source>
        <dbReference type="EMBL" id="HGT39957.1"/>
    </source>
</evidence>
<gene>
    <name evidence="3" type="ORF">ENS64_11955</name>
</gene>
<dbReference type="NCBIfam" id="NF009150">
    <property type="entry name" value="PRK12497.1-3"/>
    <property type="match status" value="1"/>
</dbReference>
<proteinExistence type="inferred from homology"/>
<dbReference type="CDD" id="cd20736">
    <property type="entry name" value="PoNe_Nuclease"/>
    <property type="match status" value="1"/>
</dbReference>
<dbReference type="InterPro" id="IPR011335">
    <property type="entry name" value="Restrct_endonuc-II-like"/>
</dbReference>
<dbReference type="InterPro" id="IPR011856">
    <property type="entry name" value="tRNA_endonuc-like_dom_sf"/>
</dbReference>